<dbReference type="GO" id="GO:0030255">
    <property type="term" value="P:protein secretion by the type IV secretion system"/>
    <property type="evidence" value="ECO:0007669"/>
    <property type="project" value="InterPro"/>
</dbReference>
<feature type="compositionally biased region" description="Polar residues" evidence="5">
    <location>
        <begin position="422"/>
        <end position="440"/>
    </location>
</feature>
<feature type="transmembrane region" description="Helical" evidence="6">
    <location>
        <begin position="53"/>
        <end position="72"/>
    </location>
</feature>
<feature type="transmembrane region" description="Helical" evidence="6">
    <location>
        <begin position="176"/>
        <end position="194"/>
    </location>
</feature>
<evidence type="ECO:0000256" key="6">
    <source>
        <dbReference type="SAM" id="Phobius"/>
    </source>
</evidence>
<evidence type="ECO:0000256" key="3">
    <source>
        <dbReference type="ARBA" id="ARBA00022989"/>
    </source>
</evidence>
<protein>
    <recommendedName>
        <fullName evidence="12">P-type conjugative transfer protein TrbL</fullName>
    </recommendedName>
</protein>
<dbReference type="OrthoDB" id="8525003at2"/>
<accession>A0A177M4F1</accession>
<comment type="subcellular location">
    <subcellularLocation>
        <location evidence="1">Membrane</location>
        <topology evidence="1">Multi-pass membrane protein</topology>
    </subcellularLocation>
</comment>
<feature type="transmembrane region" description="Helical" evidence="6">
    <location>
        <begin position="93"/>
        <end position="113"/>
    </location>
</feature>
<evidence type="ECO:0000313" key="8">
    <source>
        <dbReference type="EMBL" id="OAI00596.1"/>
    </source>
</evidence>
<evidence type="ECO:0000313" key="10">
    <source>
        <dbReference type="Proteomes" id="UP000077763"/>
    </source>
</evidence>
<gene>
    <name evidence="9" type="ORF">A1332_10845</name>
    <name evidence="8" type="ORF">A1353_19340</name>
</gene>
<dbReference type="EMBL" id="LUUH01000076">
    <property type="protein sequence ID" value="OAI00596.1"/>
    <property type="molecule type" value="Genomic_DNA"/>
</dbReference>
<dbReference type="AlphaFoldDB" id="A0A177M4F1"/>
<dbReference type="InterPro" id="IPR007688">
    <property type="entry name" value="Conjugal_tfr_TrbL/VirB6"/>
</dbReference>
<dbReference type="Pfam" id="PF04610">
    <property type="entry name" value="TrbL"/>
    <property type="match status" value="1"/>
</dbReference>
<evidence type="ECO:0000313" key="11">
    <source>
        <dbReference type="Proteomes" id="UP000078090"/>
    </source>
</evidence>
<feature type="region of interest" description="Disordered" evidence="5">
    <location>
        <begin position="349"/>
        <end position="387"/>
    </location>
</feature>
<dbReference type="InterPro" id="IPR014150">
    <property type="entry name" value="Conjugal_tfr_TrbL"/>
</dbReference>
<feature type="signal peptide" evidence="7">
    <location>
        <begin position="1"/>
        <end position="21"/>
    </location>
</feature>
<dbReference type="Proteomes" id="UP000078090">
    <property type="component" value="Unassembled WGS sequence"/>
</dbReference>
<dbReference type="Proteomes" id="UP000077763">
    <property type="component" value="Unassembled WGS sequence"/>
</dbReference>
<comment type="caution">
    <text evidence="8">The sequence shown here is derived from an EMBL/GenBank/DDBJ whole genome shotgun (WGS) entry which is preliminary data.</text>
</comment>
<feature type="transmembrane region" description="Helical" evidence="6">
    <location>
        <begin position="151"/>
        <end position="170"/>
    </location>
</feature>
<name>A0A177M4F1_METMH</name>
<evidence type="ECO:0000256" key="7">
    <source>
        <dbReference type="SAM" id="SignalP"/>
    </source>
</evidence>
<feature type="compositionally biased region" description="Low complexity" evidence="5">
    <location>
        <begin position="349"/>
        <end position="365"/>
    </location>
</feature>
<dbReference type="NCBIfam" id="TIGR02783">
    <property type="entry name" value="TrbL_P"/>
    <property type="match status" value="1"/>
</dbReference>
<proteinExistence type="predicted"/>
<evidence type="ECO:0000256" key="5">
    <source>
        <dbReference type="SAM" id="MobiDB-lite"/>
    </source>
</evidence>
<feature type="transmembrane region" description="Helical" evidence="6">
    <location>
        <begin position="206"/>
        <end position="232"/>
    </location>
</feature>
<evidence type="ECO:0008006" key="12">
    <source>
        <dbReference type="Google" id="ProtNLM"/>
    </source>
</evidence>
<sequence length="463" mass="47082">MNRQIFLFLAFLMLASTDALAAIDGPNIMDDVQGRFAGAAAGWAAAITARATWLFWVLALISMVWTHGFLLLRKADIGEFYAEFLRFTITTGFFWWLLSNGPAMATSIFASMQTLGSNAAGLGAVTPSGIIDAGFQVFGKAITASSIWEPVEGAALIIMGAVVLVIMALIATNMLVLFVSGWILAYAGVIYLGFGGGRWTTDMAIGFYKTVLNVAIQLMAMILIVGIGQAFINDYVAAMEADMTYADMGSFLVAAVVLLLLVNKVPPMLGQVAFGGGTGALGNGFGAGSAMAAAATAGAAIGVAGGAIAAGATNISGGIQAIMAASNKAAEFAGSGADGASRMTADYLQSSQSTANGGSTSNSTTPLGEAMGGSGSSKQANDSKYGPSMVKNLATGIGEVAKQKIKDRTNNTFGGQVAAAISNSAQSTPTFGGDSLSGSDETVDPDEEVAAFTNNDSGNAHSA</sequence>
<keyword evidence="2 6" id="KW-0812">Transmembrane</keyword>
<evidence type="ECO:0000256" key="1">
    <source>
        <dbReference type="ARBA" id="ARBA00004141"/>
    </source>
</evidence>
<keyword evidence="4 6" id="KW-0472">Membrane</keyword>
<evidence type="ECO:0000256" key="2">
    <source>
        <dbReference type="ARBA" id="ARBA00022692"/>
    </source>
</evidence>
<organism evidence="8 10">
    <name type="scientific">Methylomonas methanica</name>
    <dbReference type="NCBI Taxonomy" id="421"/>
    <lineage>
        <taxon>Bacteria</taxon>
        <taxon>Pseudomonadati</taxon>
        <taxon>Pseudomonadota</taxon>
        <taxon>Gammaproteobacteria</taxon>
        <taxon>Methylococcales</taxon>
        <taxon>Methylococcaceae</taxon>
        <taxon>Methylomonas</taxon>
    </lineage>
</organism>
<keyword evidence="7" id="KW-0732">Signal</keyword>
<feature type="region of interest" description="Disordered" evidence="5">
    <location>
        <begin position="422"/>
        <end position="443"/>
    </location>
</feature>
<feature type="chain" id="PRO_5013479506" description="P-type conjugative transfer protein TrbL" evidence="7">
    <location>
        <begin position="22"/>
        <end position="463"/>
    </location>
</feature>
<evidence type="ECO:0000256" key="4">
    <source>
        <dbReference type="ARBA" id="ARBA00023136"/>
    </source>
</evidence>
<dbReference type="GO" id="GO:0016020">
    <property type="term" value="C:membrane"/>
    <property type="evidence" value="ECO:0007669"/>
    <property type="project" value="UniProtKB-SubCell"/>
</dbReference>
<reference evidence="10 11" key="1">
    <citation type="submission" date="2016-03" db="EMBL/GenBank/DDBJ databases">
        <authorList>
            <person name="Ploux O."/>
        </authorList>
    </citation>
    <scope>NUCLEOTIDE SEQUENCE [LARGE SCALE GENOMIC DNA]</scope>
    <source>
        <strain evidence="9 11">R-45363</strain>
        <strain evidence="8 10">R-45371</strain>
    </source>
</reference>
<dbReference type="EMBL" id="LUUG01000055">
    <property type="protein sequence ID" value="OAI06748.1"/>
    <property type="molecule type" value="Genomic_DNA"/>
</dbReference>
<keyword evidence="3 6" id="KW-1133">Transmembrane helix</keyword>
<evidence type="ECO:0000313" key="9">
    <source>
        <dbReference type="EMBL" id="OAI06748.1"/>
    </source>
</evidence>
<dbReference type="RefSeq" id="WP_020485793.1">
    <property type="nucleotide sequence ID" value="NZ_LUUG01000055.1"/>
</dbReference>